<dbReference type="Gene3D" id="3.40.366.10">
    <property type="entry name" value="Malonyl-Coenzyme A Acyl Carrier Protein, domain 2"/>
    <property type="match status" value="1"/>
</dbReference>
<dbReference type="Gene3D" id="3.40.50.720">
    <property type="entry name" value="NAD(P)-binding Rossmann-like Domain"/>
    <property type="match status" value="2"/>
</dbReference>
<dbReference type="PROSITE" id="PS00606">
    <property type="entry name" value="KS3_1"/>
    <property type="match status" value="1"/>
</dbReference>
<proteinExistence type="predicted"/>
<dbReference type="GO" id="GO:0004312">
    <property type="term" value="F:fatty acid synthase activity"/>
    <property type="evidence" value="ECO:0007669"/>
    <property type="project" value="TreeGrafter"/>
</dbReference>
<evidence type="ECO:0000313" key="13">
    <source>
        <dbReference type="EMBL" id="KAK3357945.1"/>
    </source>
</evidence>
<dbReference type="InterPro" id="IPR016036">
    <property type="entry name" value="Malonyl_transacylase_ACP-bd"/>
</dbReference>
<dbReference type="SMART" id="SM00827">
    <property type="entry name" value="PKS_AT"/>
    <property type="match status" value="1"/>
</dbReference>
<reference evidence="13" key="2">
    <citation type="submission" date="2023-06" db="EMBL/GenBank/DDBJ databases">
        <authorList>
            <consortium name="Lawrence Berkeley National Laboratory"/>
            <person name="Haridas S."/>
            <person name="Hensen N."/>
            <person name="Bonometti L."/>
            <person name="Westerberg I."/>
            <person name="Brannstrom I.O."/>
            <person name="Guillou S."/>
            <person name="Cros-Aarteil S."/>
            <person name="Calhoun S."/>
            <person name="Kuo A."/>
            <person name="Mondo S."/>
            <person name="Pangilinan J."/>
            <person name="Riley R."/>
            <person name="Labutti K."/>
            <person name="Andreopoulos B."/>
            <person name="Lipzen A."/>
            <person name="Chen C."/>
            <person name="Yanf M."/>
            <person name="Daum C."/>
            <person name="Ng V."/>
            <person name="Clum A."/>
            <person name="Steindorff A."/>
            <person name="Ohm R."/>
            <person name="Martin F."/>
            <person name="Silar P."/>
            <person name="Natvig D."/>
            <person name="Lalanne C."/>
            <person name="Gautier V."/>
            <person name="Ament-Velasquez S.L."/>
            <person name="Kruys A."/>
            <person name="Hutchinson M.I."/>
            <person name="Powell A.J."/>
            <person name="Barry K."/>
            <person name="Miller A.N."/>
            <person name="Grigoriev I.V."/>
            <person name="Debuchy R."/>
            <person name="Gladieux P."/>
            <person name="Thoren M.H."/>
            <person name="Johannesson H."/>
        </authorList>
    </citation>
    <scope>NUCLEOTIDE SEQUENCE</scope>
    <source>
        <strain evidence="13">CBS 955.72</strain>
    </source>
</reference>
<reference evidence="13" key="1">
    <citation type="journal article" date="2023" name="Mol. Phylogenet. Evol.">
        <title>Genome-scale phylogeny and comparative genomics of the fungal order Sordariales.</title>
        <authorList>
            <person name="Hensen N."/>
            <person name="Bonometti L."/>
            <person name="Westerberg I."/>
            <person name="Brannstrom I.O."/>
            <person name="Guillou S."/>
            <person name="Cros-Aarteil S."/>
            <person name="Calhoun S."/>
            <person name="Haridas S."/>
            <person name="Kuo A."/>
            <person name="Mondo S."/>
            <person name="Pangilinan J."/>
            <person name="Riley R."/>
            <person name="LaButti K."/>
            <person name="Andreopoulos B."/>
            <person name="Lipzen A."/>
            <person name="Chen C."/>
            <person name="Yan M."/>
            <person name="Daum C."/>
            <person name="Ng V."/>
            <person name="Clum A."/>
            <person name="Steindorff A."/>
            <person name="Ohm R.A."/>
            <person name="Martin F."/>
            <person name="Silar P."/>
            <person name="Natvig D.O."/>
            <person name="Lalanne C."/>
            <person name="Gautier V."/>
            <person name="Ament-Velasquez S.L."/>
            <person name="Kruys A."/>
            <person name="Hutchinson M.I."/>
            <person name="Powell A.J."/>
            <person name="Barry K."/>
            <person name="Miller A.N."/>
            <person name="Grigoriev I.V."/>
            <person name="Debuchy R."/>
            <person name="Gladieux P."/>
            <person name="Hiltunen Thoren M."/>
            <person name="Johannesson H."/>
        </authorList>
    </citation>
    <scope>NUCLEOTIDE SEQUENCE</scope>
    <source>
        <strain evidence="13">CBS 955.72</strain>
    </source>
</reference>
<keyword evidence="14" id="KW-1185">Reference proteome</keyword>
<organism evidence="13 14">
    <name type="scientific">Lasiosphaeria hispida</name>
    <dbReference type="NCBI Taxonomy" id="260671"/>
    <lineage>
        <taxon>Eukaryota</taxon>
        <taxon>Fungi</taxon>
        <taxon>Dikarya</taxon>
        <taxon>Ascomycota</taxon>
        <taxon>Pezizomycotina</taxon>
        <taxon>Sordariomycetes</taxon>
        <taxon>Sordariomycetidae</taxon>
        <taxon>Sordariales</taxon>
        <taxon>Lasiosphaeriaceae</taxon>
        <taxon>Lasiosphaeria</taxon>
    </lineage>
</organism>
<dbReference type="Gene3D" id="3.10.129.110">
    <property type="entry name" value="Polyketide synthase dehydratase"/>
    <property type="match status" value="1"/>
</dbReference>
<dbReference type="Pfam" id="PF00109">
    <property type="entry name" value="ketoacyl-synt"/>
    <property type="match status" value="1"/>
</dbReference>
<dbReference type="GO" id="GO:0044550">
    <property type="term" value="P:secondary metabolite biosynthetic process"/>
    <property type="evidence" value="ECO:0007669"/>
    <property type="project" value="UniProtKB-ARBA"/>
</dbReference>
<dbReference type="PANTHER" id="PTHR43775">
    <property type="entry name" value="FATTY ACID SYNTHASE"/>
    <property type="match status" value="1"/>
</dbReference>
<dbReference type="SUPFAM" id="SSF50129">
    <property type="entry name" value="GroES-like"/>
    <property type="match status" value="1"/>
</dbReference>
<comment type="caution">
    <text evidence="13">The sequence shown here is derived from an EMBL/GenBank/DDBJ whole genome shotgun (WGS) entry which is preliminary data.</text>
</comment>
<feature type="active site" description="Proton donor; for dehydratase activity" evidence="8">
    <location>
        <position position="1218"/>
    </location>
</feature>
<evidence type="ECO:0000256" key="7">
    <source>
        <dbReference type="ARBA" id="ARBA00023315"/>
    </source>
</evidence>
<dbReference type="Gene3D" id="3.40.50.150">
    <property type="entry name" value="Vaccinia Virus protein VP39"/>
    <property type="match status" value="1"/>
</dbReference>
<dbReference type="SUPFAM" id="SSF55048">
    <property type="entry name" value="Probable ACP-binding domain of malonyl-CoA ACP transacylase"/>
    <property type="match status" value="1"/>
</dbReference>
<protein>
    <submittedName>
        <fullName evidence="13">Polyketide synthase</fullName>
    </submittedName>
</protein>
<dbReference type="GO" id="GO:0008168">
    <property type="term" value="F:methyltransferase activity"/>
    <property type="evidence" value="ECO:0007669"/>
    <property type="project" value="UniProtKB-KW"/>
</dbReference>
<dbReference type="InterPro" id="IPR049551">
    <property type="entry name" value="PKS_DH_C"/>
</dbReference>
<dbReference type="GO" id="GO:0031177">
    <property type="term" value="F:phosphopantetheine binding"/>
    <property type="evidence" value="ECO:0007669"/>
    <property type="project" value="InterPro"/>
</dbReference>
<dbReference type="CDD" id="cd05274">
    <property type="entry name" value="KR_FAS_SDR_x"/>
    <property type="match status" value="1"/>
</dbReference>
<dbReference type="PROSITE" id="PS52004">
    <property type="entry name" value="KS3_2"/>
    <property type="match status" value="1"/>
</dbReference>
<keyword evidence="1" id="KW-0596">Phosphopantetheine</keyword>
<feature type="active site" description="Proton acceptor; for dehydratase activity" evidence="8">
    <location>
        <position position="1032"/>
    </location>
</feature>
<dbReference type="SMART" id="SM00826">
    <property type="entry name" value="PKS_DH"/>
    <property type="match status" value="1"/>
</dbReference>
<dbReference type="InterPro" id="IPR020841">
    <property type="entry name" value="PKS_Beta-ketoAc_synthase_dom"/>
</dbReference>
<dbReference type="PROSITE" id="PS50075">
    <property type="entry name" value="CARRIER"/>
    <property type="match status" value="1"/>
</dbReference>
<dbReference type="InterPro" id="IPR011032">
    <property type="entry name" value="GroES-like_sf"/>
</dbReference>
<dbReference type="InterPro" id="IPR014043">
    <property type="entry name" value="Acyl_transferase_dom"/>
</dbReference>
<dbReference type="GO" id="GO:0004315">
    <property type="term" value="F:3-oxoacyl-[acyl-carrier-protein] synthase activity"/>
    <property type="evidence" value="ECO:0007669"/>
    <property type="project" value="InterPro"/>
</dbReference>
<dbReference type="InterPro" id="IPR013968">
    <property type="entry name" value="PKS_KR"/>
</dbReference>
<feature type="domain" description="PKS/mFAS DH" evidence="12">
    <location>
        <begin position="1000"/>
        <end position="1307"/>
    </location>
</feature>
<feature type="domain" description="Ketosynthase family 3 (KS3)" evidence="11">
    <location>
        <begin position="9"/>
        <end position="438"/>
    </location>
</feature>
<dbReference type="Pfam" id="PF00550">
    <property type="entry name" value="PP-binding"/>
    <property type="match status" value="1"/>
</dbReference>
<dbReference type="SUPFAM" id="SSF52151">
    <property type="entry name" value="FabD/lysophospholipase-like"/>
    <property type="match status" value="1"/>
</dbReference>
<dbReference type="InterPro" id="IPR057326">
    <property type="entry name" value="KR_dom"/>
</dbReference>
<feature type="region of interest" description="N-terminal hotdog fold" evidence="8">
    <location>
        <begin position="1000"/>
        <end position="1138"/>
    </location>
</feature>
<dbReference type="Pfam" id="PF00107">
    <property type="entry name" value="ADH_zinc_N"/>
    <property type="match status" value="1"/>
</dbReference>
<dbReference type="SMART" id="SM00825">
    <property type="entry name" value="PKS_KS"/>
    <property type="match status" value="1"/>
</dbReference>
<dbReference type="CDD" id="cd05195">
    <property type="entry name" value="enoyl_red"/>
    <property type="match status" value="1"/>
</dbReference>
<dbReference type="SUPFAM" id="SSF47336">
    <property type="entry name" value="ACP-like"/>
    <property type="match status" value="1"/>
</dbReference>
<dbReference type="GO" id="GO:0032259">
    <property type="term" value="P:methylation"/>
    <property type="evidence" value="ECO:0007669"/>
    <property type="project" value="UniProtKB-KW"/>
</dbReference>
<name>A0AAJ0HN47_9PEZI</name>
<feature type="domain" description="Carrier" evidence="10">
    <location>
        <begin position="2438"/>
        <end position="2516"/>
    </location>
</feature>
<dbReference type="InterPro" id="IPR050091">
    <property type="entry name" value="PKS_NRPS_Biosynth_Enz"/>
</dbReference>
<evidence type="ECO:0000259" key="11">
    <source>
        <dbReference type="PROSITE" id="PS52004"/>
    </source>
</evidence>
<evidence type="ECO:0000256" key="8">
    <source>
        <dbReference type="PROSITE-ProRule" id="PRU01363"/>
    </source>
</evidence>
<dbReference type="InterPro" id="IPR036291">
    <property type="entry name" value="NAD(P)-bd_dom_sf"/>
</dbReference>
<accession>A0AAJ0HN47</accession>
<dbReference type="Gene3D" id="1.10.1200.10">
    <property type="entry name" value="ACP-like"/>
    <property type="match status" value="1"/>
</dbReference>
<evidence type="ECO:0000259" key="12">
    <source>
        <dbReference type="PROSITE" id="PS52019"/>
    </source>
</evidence>
<dbReference type="SUPFAM" id="SSF51735">
    <property type="entry name" value="NAD(P)-binding Rossmann-fold domains"/>
    <property type="match status" value="3"/>
</dbReference>
<dbReference type="Pfam" id="PF08659">
    <property type="entry name" value="KR"/>
    <property type="match status" value="1"/>
</dbReference>
<evidence type="ECO:0000313" key="14">
    <source>
        <dbReference type="Proteomes" id="UP001275084"/>
    </source>
</evidence>
<dbReference type="InterPro" id="IPR018201">
    <property type="entry name" value="Ketoacyl_synth_AS"/>
</dbReference>
<keyword evidence="2" id="KW-0597">Phosphoprotein</keyword>
<dbReference type="SMART" id="SM00822">
    <property type="entry name" value="PKS_KR"/>
    <property type="match status" value="1"/>
</dbReference>
<keyword evidence="6" id="KW-0511">Multifunctional enzyme</keyword>
<evidence type="ECO:0000256" key="9">
    <source>
        <dbReference type="SAM" id="MobiDB-lite"/>
    </source>
</evidence>
<feature type="region of interest" description="Disordered" evidence="9">
    <location>
        <begin position="2382"/>
        <end position="2405"/>
    </location>
</feature>
<dbReference type="InterPro" id="IPR014030">
    <property type="entry name" value="Ketoacyl_synth_N"/>
</dbReference>
<keyword evidence="7" id="KW-0012">Acyltransferase</keyword>
<dbReference type="Proteomes" id="UP001275084">
    <property type="component" value="Unassembled WGS sequence"/>
</dbReference>
<dbReference type="Gene3D" id="3.90.180.10">
    <property type="entry name" value="Medium-chain alcohol dehydrogenases, catalytic domain"/>
    <property type="match status" value="1"/>
</dbReference>
<dbReference type="EMBL" id="JAUIQD010000003">
    <property type="protein sequence ID" value="KAK3357945.1"/>
    <property type="molecule type" value="Genomic_DNA"/>
</dbReference>
<evidence type="ECO:0000259" key="10">
    <source>
        <dbReference type="PROSITE" id="PS50075"/>
    </source>
</evidence>
<keyword evidence="4" id="KW-0521">NADP</keyword>
<dbReference type="GO" id="GO:0016491">
    <property type="term" value="F:oxidoreductase activity"/>
    <property type="evidence" value="ECO:0007669"/>
    <property type="project" value="UniProtKB-KW"/>
</dbReference>
<dbReference type="InterPro" id="IPR020843">
    <property type="entry name" value="ER"/>
</dbReference>
<keyword evidence="3" id="KW-0808">Transferase</keyword>
<dbReference type="Pfam" id="PF21089">
    <property type="entry name" value="PKS_DH_N"/>
    <property type="match status" value="1"/>
</dbReference>
<evidence type="ECO:0000256" key="5">
    <source>
        <dbReference type="ARBA" id="ARBA00023002"/>
    </source>
</evidence>
<evidence type="ECO:0000256" key="1">
    <source>
        <dbReference type="ARBA" id="ARBA00022450"/>
    </source>
</evidence>
<evidence type="ECO:0000256" key="4">
    <source>
        <dbReference type="ARBA" id="ARBA00022857"/>
    </source>
</evidence>
<dbReference type="InterPro" id="IPR016035">
    <property type="entry name" value="Acyl_Trfase/lysoPLipase"/>
</dbReference>
<dbReference type="InterPro" id="IPR013149">
    <property type="entry name" value="ADH-like_C"/>
</dbReference>
<dbReference type="InterPro" id="IPR001227">
    <property type="entry name" value="Ac_transferase_dom_sf"/>
</dbReference>
<dbReference type="GO" id="GO:0006633">
    <property type="term" value="P:fatty acid biosynthetic process"/>
    <property type="evidence" value="ECO:0007669"/>
    <property type="project" value="InterPro"/>
</dbReference>
<keyword evidence="5" id="KW-0560">Oxidoreductase</keyword>
<evidence type="ECO:0000256" key="3">
    <source>
        <dbReference type="ARBA" id="ARBA00022679"/>
    </source>
</evidence>
<dbReference type="InterPro" id="IPR016039">
    <property type="entry name" value="Thiolase-like"/>
</dbReference>
<feature type="region of interest" description="C-terminal hotdog fold" evidence="8">
    <location>
        <begin position="1152"/>
        <end position="1307"/>
    </location>
</feature>
<dbReference type="Pfam" id="PF02801">
    <property type="entry name" value="Ketoacyl-synt_C"/>
    <property type="match status" value="1"/>
</dbReference>
<dbReference type="InterPro" id="IPR020807">
    <property type="entry name" value="PKS_DH"/>
</dbReference>
<dbReference type="InterPro" id="IPR049552">
    <property type="entry name" value="PKS_DH_N"/>
</dbReference>
<sequence>MAADKEGQAEPVAIVGIGCRLPGGVRDIPSLWEFLRDQRDVQQEFTEPRFAAKAFYHPALERPGSVVASSGFLLDEDPRLFDPAFFGITDVEAESMDASQRKLLEVTYEAFENAGETWESVSNRRIGVFVGDISFDNYVSQTRDWDYSGKYSATGAFPNILANRLHYVFNLKGPSVVLNSACTSAMYALHLAILSMQNGDCETAIVAGSNWIMDPNCHLAMGKLGALSPTSRSHTFDASADGYARGEGFAAIYLTTASAAIRDGMPIRGMIMGSSVNANGREKGITNPSGPAQEAVIRAAYKNAGNLDPSLTALLECHGTGTRVGDPIEVMAAGNVFGPSRSSAFEDRLLIGSIKTNMGHLEGACTMPSILKVVAALEAGQVPPGSLHYKTANPRIDFEKAKARVVTSVEPWPKNKLKRASVTSAGFGGTNGHCVIDHVEEVLPNYIKPGVLGPVPQGQANGSSGVTNGGSRTNGVNGKHSVNGSTNGINGMNGSHGVQSHRPVLNAPGMIRKADVATRKLVILPFSAHNTNSLTANMIELSAVLGQHSLADVAYTLSAKRSRLVHKSYVIVDRDQVAQDGLGTQPPPPPLASSQQLGTVFVFTGQGAQWHAMGAQLLEYAVFRKAISYLDRILAVLPLGPAWKVADVLSGEGCDEKFVQTPVASQTLCTALQIGLVDLLASWSIRPAGVVGHSSGEMAAAYASGRITAAEAITMAYYRGYTVARNQLKGAMIAVGMGPDKATEVVQDAGLEDKVGVAAYNSPDSVTLSGDADAIELLAGRLSQAGVFNRLLRTGGLAYHSHHMLLLGQEYATVVEQGMHRLQEAFAENVLSASHKYPVVPWFSSVYPGKGGLSPEYVTASYWRSNLESPVRFTEAVSKLLTSDLMPPGLVAIEVGPHPALKSPLAQIAKALGKKVPHIGTVKRGEDGRRSLLELAGSLFAHNAHVDLVAVNAVDEGEGGLLAHGCMAVDLPSYRYTYGPVRYLEGRLSKEYRLRKVARHDLLGARVAGTTKLRPQWRNILRLKDLPWLDDHRVPPHVLHPGAAHIVMAMVAAEHAYADFPDALPITGLTLRNVSIKKALVVPEDDEGVEIVLSMELEDGATAKAPGWASFSIASLVRDSDQWTEHASGLVKVEVGGELGPFAPIQTAGMDARAVDAQSWYTRFADMGLAFGPSFQGYYDMEADPVKRIAVARLAMNTTAHMFPGGESRYPIHPCSLDLLVRLGLIACSGGQAENLSIQLPVHLDQMRFQYGRLSNNPGTFATGISQGEQRGLRGAYAQAQLVDETGHVILDVDNFRFASLLNEQEGSAGSTKAQAGRAYASPFARMVWRPDIRLLSKKQLRHVVAARRAGETPGSDGAPTDLDTLFGLLGHANPDLRILHLGAGGDHGALLAADVLKTLNTGPNGIKLYREYVLADVTQESLGSVAEALSSAGSRDVKQVVLDIGATKPWEEGSQPGTYDVIIWSTESPTTGTAIRNCAKLLPSGGRFLLAQPNSSDPTIWTDAGFDSGARLSGYLIATKLPDPEKEEELMSGQVVLLHSASAAPTLLRRLAEALKSRGTATKTAPFNQGPEVVPPGSRVVAFLEGEDLLTNGADQHRIGLFQHLAANTATMIWITSCGMVKGRHPDGAFVHGLLRTVGSENPAGRFLAIDVDADGFQVSETEVDELLRCVLEQQAALERSGSSGADDEVNRELTWQEGCMWTSRIVPDAALGPYADVPTAAHGSDEDQKLVPLSDIAGPVRAAFATPGLLTSLYFHPYTELWQPLPRDWIEVKVEAVGLNWKDLSLCTGRVDHNHLSNEYCGIITQTGSEVGALGLGLQVGDRVYGLGKGHFGNYTRVPALFAQKLRPEASVVEAATMPVVYMTAVYAFEHLVRLRPGQRVLIQSAAGGLGLACVRLAQYKGAEVFATVGSSDKARFLTEKMGIPASHCFSSRGAVDRPRMMHATQGRGFDVIVAVAQGDQLYESVKTLAPMGMLIDVGRVDVTSSKNMALELFQKSAGFLSFDLGLVVDSNPALGRELMQAVDAHWRAGHIGPIDPHTVMDISQLDQALLRLSKGTHIGKTVISYQDANAQLRMRPSAGIPATFDPEARYVLVGGLSALGRSMIRWMADRGARHLVVWSRRGAANLSSEAATLVRELADKGVHVQPVACDVGNRDQVLRSLEEAQASGALRGILNYAVEYHDISFDKMTEEQFRRGMAAKVLGTRHLHEATIALNLALDFFAMVGSFGTIYAFPTQSTYLASNNWLDYFARHRRAMGLPVSVVSLGYINDMGPLAKDPVTINLFARIKGQTVTGAQVLRMLEPAFVAKGSEQGQWLGNADDPLSAANIFTGVDPAVLAKMRSDEAKGAAKQSGGQVPRWYHDARVSIMLRGLDDAWRHQSDVAGGAGGGGEGREEDGQNASPTVQLRRQFKAAVGKLRATAEVGGGKQQGEVEVQTVAFVAEAINTMVAAMRFLDPSAVSATKSLAEQGIDSLLAAEFRSWLNSAFGKNISMLDLMGAKMSPSSLAQGIVSEAVGA</sequence>
<dbReference type="InterPro" id="IPR036736">
    <property type="entry name" value="ACP-like_sf"/>
</dbReference>
<dbReference type="PANTHER" id="PTHR43775:SF50">
    <property type="entry name" value="HIGHLY REDUCING POLYKETIDE SYNTHASE SRDA"/>
    <property type="match status" value="1"/>
</dbReference>
<dbReference type="SMART" id="SM00823">
    <property type="entry name" value="PKS_PP"/>
    <property type="match status" value="1"/>
</dbReference>
<evidence type="ECO:0000256" key="2">
    <source>
        <dbReference type="ARBA" id="ARBA00022553"/>
    </source>
</evidence>
<dbReference type="SUPFAM" id="SSF53901">
    <property type="entry name" value="Thiolase-like"/>
    <property type="match status" value="1"/>
</dbReference>
<dbReference type="InterPro" id="IPR014031">
    <property type="entry name" value="Ketoacyl_synth_C"/>
</dbReference>
<dbReference type="SMART" id="SM00829">
    <property type="entry name" value="PKS_ER"/>
    <property type="match status" value="1"/>
</dbReference>
<dbReference type="SUPFAM" id="SSF53335">
    <property type="entry name" value="S-adenosyl-L-methionine-dependent methyltransferases"/>
    <property type="match status" value="1"/>
</dbReference>
<evidence type="ECO:0000256" key="6">
    <source>
        <dbReference type="ARBA" id="ARBA00023268"/>
    </source>
</evidence>
<gene>
    <name evidence="13" type="ORF">B0T25DRAFT_605287</name>
</gene>
<dbReference type="InterPro" id="IPR020806">
    <property type="entry name" value="PKS_PP-bd"/>
</dbReference>
<dbReference type="CDD" id="cd00833">
    <property type="entry name" value="PKS"/>
    <property type="match status" value="1"/>
</dbReference>
<dbReference type="InterPro" id="IPR049900">
    <property type="entry name" value="PKS_mFAS_DH"/>
</dbReference>
<dbReference type="InterPro" id="IPR042104">
    <property type="entry name" value="PKS_dehydratase_sf"/>
</dbReference>
<dbReference type="Pfam" id="PF14765">
    <property type="entry name" value="PS-DH"/>
    <property type="match status" value="1"/>
</dbReference>
<dbReference type="PROSITE" id="PS52019">
    <property type="entry name" value="PKS_MFAS_DH"/>
    <property type="match status" value="1"/>
</dbReference>
<dbReference type="Gene3D" id="3.40.47.10">
    <property type="match status" value="1"/>
</dbReference>
<dbReference type="Pfam" id="PF00698">
    <property type="entry name" value="Acyl_transf_1"/>
    <property type="match status" value="1"/>
</dbReference>
<dbReference type="InterPro" id="IPR029063">
    <property type="entry name" value="SAM-dependent_MTases_sf"/>
</dbReference>
<dbReference type="InterPro" id="IPR009081">
    <property type="entry name" value="PP-bd_ACP"/>
</dbReference>